<dbReference type="AlphaFoldDB" id="A0A381R4P9"/>
<keyword evidence="4" id="KW-0812">Transmembrane</keyword>
<accession>A0A381R4P9</accession>
<dbReference type="GO" id="GO:0051301">
    <property type="term" value="P:cell division"/>
    <property type="evidence" value="ECO:0007669"/>
    <property type="project" value="UniProtKB-KW"/>
</dbReference>
<keyword evidence="7" id="KW-0131">Cell cycle</keyword>
<evidence type="ECO:0000256" key="7">
    <source>
        <dbReference type="ARBA" id="ARBA00023306"/>
    </source>
</evidence>
<evidence type="ECO:0000256" key="3">
    <source>
        <dbReference type="ARBA" id="ARBA00022618"/>
    </source>
</evidence>
<proteinExistence type="predicted"/>
<dbReference type="GO" id="GO:0005886">
    <property type="term" value="C:plasma membrane"/>
    <property type="evidence" value="ECO:0007669"/>
    <property type="project" value="UniProtKB-SubCell"/>
</dbReference>
<keyword evidence="5" id="KW-1133">Transmembrane helix</keyword>
<dbReference type="InterPro" id="IPR011922">
    <property type="entry name" value="Cell_div_FtsL"/>
</dbReference>
<evidence type="ECO:0000256" key="6">
    <source>
        <dbReference type="ARBA" id="ARBA00023136"/>
    </source>
</evidence>
<dbReference type="EMBL" id="UINC01001649">
    <property type="protein sequence ID" value="SUZ85769.1"/>
    <property type="molecule type" value="Genomic_DNA"/>
</dbReference>
<protein>
    <recommendedName>
        <fullName evidence="9">Cell division protein FtsL</fullName>
    </recommendedName>
</protein>
<name>A0A381R4P9_9ZZZZ</name>
<evidence type="ECO:0000256" key="4">
    <source>
        <dbReference type="ARBA" id="ARBA00022692"/>
    </source>
</evidence>
<dbReference type="Pfam" id="PF04999">
    <property type="entry name" value="FtsL"/>
    <property type="match status" value="1"/>
</dbReference>
<keyword evidence="2" id="KW-1003">Cell membrane</keyword>
<keyword evidence="3" id="KW-0132">Cell division</keyword>
<evidence type="ECO:0000256" key="5">
    <source>
        <dbReference type="ARBA" id="ARBA00022989"/>
    </source>
</evidence>
<evidence type="ECO:0008006" key="9">
    <source>
        <dbReference type="Google" id="ProtNLM"/>
    </source>
</evidence>
<sequence>MINIRKQLLFIGLVFGLMASSIQLIVNIYDYRVTFSEIEKFNKKYEDLSFKSNLLLNEVEYFRNQLTIREVATGKLGMRSPKLKEQVVIHRQVSKK</sequence>
<evidence type="ECO:0000256" key="2">
    <source>
        <dbReference type="ARBA" id="ARBA00022475"/>
    </source>
</evidence>
<comment type="subcellular location">
    <subcellularLocation>
        <location evidence="1">Cell membrane</location>
        <topology evidence="1">Single-pass type II membrane protein</topology>
    </subcellularLocation>
</comment>
<evidence type="ECO:0000256" key="1">
    <source>
        <dbReference type="ARBA" id="ARBA00004401"/>
    </source>
</evidence>
<reference evidence="8" key="1">
    <citation type="submission" date="2018-05" db="EMBL/GenBank/DDBJ databases">
        <authorList>
            <person name="Lanie J.A."/>
            <person name="Ng W.-L."/>
            <person name="Kazmierczak K.M."/>
            <person name="Andrzejewski T.M."/>
            <person name="Davidsen T.M."/>
            <person name="Wayne K.J."/>
            <person name="Tettelin H."/>
            <person name="Glass J.I."/>
            <person name="Rusch D."/>
            <person name="Podicherti R."/>
            <person name="Tsui H.-C.T."/>
            <person name="Winkler M.E."/>
        </authorList>
    </citation>
    <scope>NUCLEOTIDE SEQUENCE</scope>
</reference>
<evidence type="ECO:0000313" key="8">
    <source>
        <dbReference type="EMBL" id="SUZ85769.1"/>
    </source>
</evidence>
<gene>
    <name evidence="8" type="ORF">METZ01_LOCUS38623</name>
</gene>
<organism evidence="8">
    <name type="scientific">marine metagenome</name>
    <dbReference type="NCBI Taxonomy" id="408172"/>
    <lineage>
        <taxon>unclassified sequences</taxon>
        <taxon>metagenomes</taxon>
        <taxon>ecological metagenomes</taxon>
    </lineage>
</organism>
<keyword evidence="6" id="KW-0472">Membrane</keyword>